<name>A0A0A7KFR6_9DEIO</name>
<evidence type="ECO:0000256" key="1">
    <source>
        <dbReference type="ARBA" id="ARBA00003125"/>
    </source>
</evidence>
<keyword evidence="9 11" id="KW-0472">Membrane</keyword>
<keyword evidence="7 11" id="KW-0665">Pyrimidine biosynthesis</keyword>
<reference evidence="14" key="1">
    <citation type="submission" date="2014-11" db="EMBL/GenBank/DDBJ databases">
        <title>Hymenobacter sp. DG25B genome submission.</title>
        <authorList>
            <person name="Jung H.-Y."/>
            <person name="Kim M.K."/>
            <person name="Srinivasan S."/>
            <person name="Lim S."/>
        </authorList>
    </citation>
    <scope>NUCLEOTIDE SEQUENCE [LARGE SCALE GENOMIC DNA]</scope>
    <source>
        <strain evidence="14">DY59</strain>
    </source>
</reference>
<feature type="binding site" evidence="11">
    <location>
        <position position="177"/>
    </location>
    <ligand>
        <name>FMN</name>
        <dbReference type="ChEBI" id="CHEBI:58210"/>
    </ligand>
</feature>
<evidence type="ECO:0000256" key="10">
    <source>
        <dbReference type="ARBA" id="ARBA00048639"/>
    </source>
</evidence>
<keyword evidence="8 11" id="KW-0560">Oxidoreductase</keyword>
<dbReference type="InterPro" id="IPR050074">
    <property type="entry name" value="DHO_dehydrogenase"/>
</dbReference>
<evidence type="ECO:0000256" key="11">
    <source>
        <dbReference type="HAMAP-Rule" id="MF_00225"/>
    </source>
</evidence>
<feature type="binding site" evidence="11">
    <location>
        <position position="177"/>
    </location>
    <ligand>
        <name>substrate</name>
    </ligand>
</feature>
<feature type="binding site" evidence="11">
    <location>
        <position position="90"/>
    </location>
    <ligand>
        <name>FMN</name>
        <dbReference type="ChEBI" id="CHEBI:58210"/>
    </ligand>
</feature>
<organism evidence="13 14">
    <name type="scientific">Deinococcus radiopugnans</name>
    <dbReference type="NCBI Taxonomy" id="57497"/>
    <lineage>
        <taxon>Bacteria</taxon>
        <taxon>Thermotogati</taxon>
        <taxon>Deinococcota</taxon>
        <taxon>Deinococci</taxon>
        <taxon>Deinococcales</taxon>
        <taxon>Deinococcaceae</taxon>
        <taxon>Deinococcus</taxon>
    </lineage>
</organism>
<dbReference type="UniPathway" id="UPA00070">
    <property type="reaction ID" value="UER00946"/>
</dbReference>
<dbReference type="CDD" id="cd04738">
    <property type="entry name" value="DHOD_2_like"/>
    <property type="match status" value="1"/>
</dbReference>
<feature type="binding site" evidence="11">
    <location>
        <position position="301"/>
    </location>
    <ligand>
        <name>FMN</name>
        <dbReference type="ChEBI" id="CHEBI:58210"/>
    </ligand>
</feature>
<dbReference type="PANTHER" id="PTHR48109:SF4">
    <property type="entry name" value="DIHYDROOROTATE DEHYDROGENASE (QUINONE), MITOCHONDRIAL"/>
    <property type="match status" value="1"/>
</dbReference>
<evidence type="ECO:0000256" key="3">
    <source>
        <dbReference type="ARBA" id="ARBA00005161"/>
    </source>
</evidence>
<comment type="subcellular location">
    <subcellularLocation>
        <location evidence="11">Cell membrane</location>
        <topology evidence="11">Peripheral membrane protein</topology>
    </subcellularLocation>
    <subcellularLocation>
        <location evidence="2">Membrane</location>
    </subcellularLocation>
</comment>
<sequence length="361" mass="37799">MYRSLARPLLFRLDAEDAHHLTLNVLEAASRVPGWPVLASAALPPAPALAQTVFGQHFASPVGLAAGLDKNAVAVPAFSALGFGFLEVGTVTPRPQPGNERPRLFRLTEDEALINRMGFNNAGADALHARLSALARQPTPVWVNIGKNKDTPNEDAAGDYLKCVHALQDVADAFVINVSSPNTPGLRALQAADGLGELVRAVLDATEAGRVRTLRRPPVLVKLAPDLHPADFEASVGAVQQAGAHGLIVSNTTLGRDGLFSGKAGETGGLSGRPLTRKSTTLIREAYRLTGGTLPIVGVGGIFSPADAYAKLRAGASLLEVYSALVYEGPGLVRRLNRGLAELLARDGVGHVAEIVGVDAR</sequence>
<dbReference type="EMBL" id="CP010028">
    <property type="protein sequence ID" value="AIZ44996.1"/>
    <property type="molecule type" value="Genomic_DNA"/>
</dbReference>
<dbReference type="STRING" id="1182571.QR90_07535"/>
<evidence type="ECO:0000313" key="13">
    <source>
        <dbReference type="EMBL" id="AIZ44996.1"/>
    </source>
</evidence>
<dbReference type="InterPro" id="IPR013785">
    <property type="entry name" value="Aldolase_TIM"/>
</dbReference>
<dbReference type="InterPro" id="IPR005719">
    <property type="entry name" value="Dihydroorotate_DH_2"/>
</dbReference>
<dbReference type="NCBIfam" id="TIGR01036">
    <property type="entry name" value="pyrD_sub2"/>
    <property type="match status" value="1"/>
</dbReference>
<protein>
    <recommendedName>
        <fullName evidence="11">Dihydroorotate dehydrogenase (quinone)</fullName>
        <ecNumber evidence="11">1.3.5.2</ecNumber>
    </recommendedName>
    <alternativeName>
        <fullName evidence="11">DHOdehase</fullName>
        <shortName evidence="11">DHOD</shortName>
        <shortName evidence="11">DHODase</shortName>
    </alternativeName>
    <alternativeName>
        <fullName evidence="11">Dihydroorotate oxidase</fullName>
    </alternativeName>
</protein>
<feature type="binding site" evidence="11">
    <location>
        <position position="70"/>
    </location>
    <ligand>
        <name>substrate</name>
    </ligand>
</feature>
<evidence type="ECO:0000256" key="5">
    <source>
        <dbReference type="ARBA" id="ARBA00022630"/>
    </source>
</evidence>
<dbReference type="GO" id="GO:0044205">
    <property type="term" value="P:'de novo' UMP biosynthetic process"/>
    <property type="evidence" value="ECO:0007669"/>
    <property type="project" value="UniProtKB-UniRule"/>
</dbReference>
<dbReference type="InterPro" id="IPR001295">
    <property type="entry name" value="Dihydroorotate_DH_CS"/>
</dbReference>
<evidence type="ECO:0000313" key="14">
    <source>
        <dbReference type="Proteomes" id="UP000030634"/>
    </source>
</evidence>
<proteinExistence type="inferred from homology"/>
<keyword evidence="11" id="KW-1003">Cell membrane</keyword>
<comment type="function">
    <text evidence="1 11">Catalyzes the conversion of dihydroorotate to orotate with quinone as electron acceptor.</text>
</comment>
<evidence type="ECO:0000259" key="12">
    <source>
        <dbReference type="Pfam" id="PF01180"/>
    </source>
</evidence>
<dbReference type="Gene3D" id="3.20.20.70">
    <property type="entry name" value="Aldolase class I"/>
    <property type="match status" value="1"/>
</dbReference>
<feature type="binding site" evidence="11">
    <location>
        <begin position="322"/>
        <end position="323"/>
    </location>
    <ligand>
        <name>FMN</name>
        <dbReference type="ChEBI" id="CHEBI:58210"/>
    </ligand>
</feature>
<evidence type="ECO:0000256" key="9">
    <source>
        <dbReference type="ARBA" id="ARBA00023136"/>
    </source>
</evidence>
<feature type="binding site" evidence="11">
    <location>
        <position position="222"/>
    </location>
    <ligand>
        <name>FMN</name>
        <dbReference type="ChEBI" id="CHEBI:58210"/>
    </ligand>
</feature>
<dbReference type="HAMAP" id="MF_00225">
    <property type="entry name" value="DHO_dh_type2"/>
    <property type="match status" value="1"/>
</dbReference>
<comment type="catalytic activity">
    <reaction evidence="10 11">
        <text>(S)-dihydroorotate + a quinone = orotate + a quinol</text>
        <dbReference type="Rhea" id="RHEA:30187"/>
        <dbReference type="ChEBI" id="CHEBI:24646"/>
        <dbReference type="ChEBI" id="CHEBI:30839"/>
        <dbReference type="ChEBI" id="CHEBI:30864"/>
        <dbReference type="ChEBI" id="CHEBI:132124"/>
        <dbReference type="EC" id="1.3.5.2"/>
    </reaction>
</comment>
<keyword evidence="6 11" id="KW-0288">FMN</keyword>
<comment type="cofactor">
    <cofactor evidence="11">
        <name>FMN</name>
        <dbReference type="ChEBI" id="CHEBI:58210"/>
    </cofactor>
    <text evidence="11">Binds 1 FMN per subunit.</text>
</comment>
<keyword evidence="5 11" id="KW-0285">Flavoprotein</keyword>
<dbReference type="EC" id="1.3.5.2" evidence="11"/>
<dbReference type="PROSITE" id="PS00912">
    <property type="entry name" value="DHODEHASE_2"/>
    <property type="match status" value="1"/>
</dbReference>
<feature type="binding site" evidence="11">
    <location>
        <begin position="66"/>
        <end position="70"/>
    </location>
    <ligand>
        <name>FMN</name>
        <dbReference type="ChEBI" id="CHEBI:58210"/>
    </ligand>
</feature>
<dbReference type="Proteomes" id="UP000030634">
    <property type="component" value="Chromosome"/>
</dbReference>
<dbReference type="SUPFAM" id="SSF51395">
    <property type="entry name" value="FMN-linked oxidoreductases"/>
    <property type="match status" value="1"/>
</dbReference>
<feature type="domain" description="Dihydroorotate dehydrogenase catalytic" evidence="12">
    <location>
        <begin position="49"/>
        <end position="344"/>
    </location>
</feature>
<evidence type="ECO:0000256" key="6">
    <source>
        <dbReference type="ARBA" id="ARBA00022643"/>
    </source>
</evidence>
<feature type="binding site" evidence="11">
    <location>
        <begin position="251"/>
        <end position="252"/>
    </location>
    <ligand>
        <name>substrate</name>
    </ligand>
</feature>
<dbReference type="PROSITE" id="PS00911">
    <property type="entry name" value="DHODEHASE_1"/>
    <property type="match status" value="1"/>
</dbReference>
<dbReference type="Pfam" id="PF01180">
    <property type="entry name" value="DHO_dh"/>
    <property type="match status" value="1"/>
</dbReference>
<evidence type="ECO:0000256" key="4">
    <source>
        <dbReference type="ARBA" id="ARBA00005359"/>
    </source>
</evidence>
<feature type="binding site" evidence="11">
    <location>
        <position position="182"/>
    </location>
    <ligand>
        <name>substrate</name>
    </ligand>
</feature>
<comment type="similarity">
    <text evidence="4 11">Belongs to the dihydroorotate dehydrogenase family. Type 2 subfamily.</text>
</comment>
<dbReference type="HOGENOM" id="CLU_013640_2_0_0"/>
<dbReference type="GO" id="GO:0005886">
    <property type="term" value="C:plasma membrane"/>
    <property type="evidence" value="ECO:0007669"/>
    <property type="project" value="UniProtKB-SubCell"/>
</dbReference>
<dbReference type="GO" id="GO:0106430">
    <property type="term" value="F:dihydroorotate dehydrogenase (quinone) activity"/>
    <property type="evidence" value="ECO:0007669"/>
    <property type="project" value="UniProtKB-EC"/>
</dbReference>
<feature type="binding site" evidence="11">
    <location>
        <position position="250"/>
    </location>
    <ligand>
        <name>FMN</name>
        <dbReference type="ChEBI" id="CHEBI:58210"/>
    </ligand>
</feature>
<dbReference type="InterPro" id="IPR005720">
    <property type="entry name" value="Dihydroorotate_DH_cat"/>
</dbReference>
<dbReference type="RefSeq" id="WP_039683541.1">
    <property type="nucleotide sequence ID" value="NZ_CP010028.1"/>
</dbReference>
<comment type="pathway">
    <text evidence="3 11">Pyrimidine metabolism; UMP biosynthesis via de novo pathway; orotate from (S)-dihydroorotate (quinone route): step 1/1.</text>
</comment>
<dbReference type="PANTHER" id="PTHR48109">
    <property type="entry name" value="DIHYDROOROTATE DEHYDROGENASE (QUINONE), MITOCHONDRIAL-RELATED"/>
    <property type="match status" value="1"/>
</dbReference>
<feature type="binding site" evidence="11">
    <location>
        <position position="144"/>
    </location>
    <ligand>
        <name>FMN</name>
        <dbReference type="ChEBI" id="CHEBI:58210"/>
    </ligand>
</feature>
<dbReference type="GO" id="GO:0006207">
    <property type="term" value="P:'de novo' pyrimidine nucleobase biosynthetic process"/>
    <property type="evidence" value="ECO:0007669"/>
    <property type="project" value="UniProtKB-UniRule"/>
</dbReference>
<dbReference type="GO" id="GO:0005737">
    <property type="term" value="C:cytoplasm"/>
    <property type="evidence" value="ECO:0007669"/>
    <property type="project" value="InterPro"/>
</dbReference>
<gene>
    <name evidence="11" type="primary">pyrD</name>
    <name evidence="13" type="ORF">QR90_07535</name>
</gene>
<feature type="binding site" evidence="11">
    <location>
        <position position="272"/>
    </location>
    <ligand>
        <name>FMN</name>
        <dbReference type="ChEBI" id="CHEBI:58210"/>
    </ligand>
</feature>
<feature type="active site" description="Nucleophile" evidence="11">
    <location>
        <position position="180"/>
    </location>
</feature>
<evidence type="ECO:0000256" key="8">
    <source>
        <dbReference type="ARBA" id="ARBA00023002"/>
    </source>
</evidence>
<dbReference type="KEGG" id="dsw:QR90_07535"/>
<comment type="subunit">
    <text evidence="11">Monomer.</text>
</comment>
<dbReference type="NCBIfam" id="NF003645">
    <property type="entry name" value="PRK05286.1-2"/>
    <property type="match status" value="1"/>
</dbReference>
<feature type="binding site" evidence="11">
    <location>
        <begin position="115"/>
        <end position="119"/>
    </location>
    <ligand>
        <name>substrate</name>
    </ligand>
</feature>
<accession>A0A0A7KFR6</accession>
<dbReference type="AlphaFoldDB" id="A0A0A7KFR6"/>
<evidence type="ECO:0000256" key="2">
    <source>
        <dbReference type="ARBA" id="ARBA00004370"/>
    </source>
</evidence>
<dbReference type="NCBIfam" id="NF003652">
    <property type="entry name" value="PRK05286.2-5"/>
    <property type="match status" value="1"/>
</dbReference>
<evidence type="ECO:0000256" key="7">
    <source>
        <dbReference type="ARBA" id="ARBA00022975"/>
    </source>
</evidence>